<protein>
    <submittedName>
        <fullName evidence="1">Armadillo-type fold domain containing protein</fullName>
    </submittedName>
</protein>
<keyword evidence="2" id="KW-1185">Reference proteome</keyword>
<reference evidence="1 2" key="1">
    <citation type="journal article" date="2016" name="Genome Biol. Evol.">
        <title>Divergent and convergent evolution of fungal pathogenicity.</title>
        <authorList>
            <person name="Shang Y."/>
            <person name="Xiao G."/>
            <person name="Zheng P."/>
            <person name="Cen K."/>
            <person name="Zhan S."/>
            <person name="Wang C."/>
        </authorList>
    </citation>
    <scope>NUCLEOTIDE SEQUENCE [LARGE SCALE GENOMIC DNA]</scope>
    <source>
        <strain evidence="1 2">RCEF 1005</strain>
    </source>
</reference>
<dbReference type="OrthoDB" id="26149at2759"/>
<dbReference type="AlphaFoldDB" id="A0A162IWJ2"/>
<gene>
    <name evidence="1" type="ORF">LEL_02601</name>
</gene>
<dbReference type="InterPro" id="IPR040144">
    <property type="entry name" value="RAP1GDS1"/>
</dbReference>
<dbReference type="PANTHER" id="PTHR10957">
    <property type="entry name" value="RAP1 GTPASE-GDP DISSOCIATION STIMULATOR 1"/>
    <property type="match status" value="1"/>
</dbReference>
<sequence>MTPQDIADLLQRNGRGESAEEYDETLEAESVVQRRTELLADVLKSCQELRASDTTQLEAVAEKLGDGSRDEAWRLPYGDSGILAFFLEELAKDGISNKLKIQSLRIVGNACADTNKNRALMVEGNRLEAVIRQLSDESVVQFTIPVLYNVMVDYDPAQTLASELKISQAMIRLLSSPNLSQFIGVVLYFCRILALIVNKDSEAAIAAENTVAVLLSVAISTSCKDDVEEFASLGSVAVAYLAAERFQRLALSQDQIGLFLDAFRHAHEGFDLAHVDDPDMATALKQLRLSMLNMVAELTAQDAFHETYPLTSAPAQTVLSWLRSSNVQLQAAACLALGNLSRSDAASTSLVEQYAPQEALVDILTNPAVTDAQLLHSALSFLKNLAIPVQNKPALRALLESACLPRIYGLDAQPQVQYAAVSLTRLLLSNCPDNVSQFCQDTSQTETSADSESGAAEKSSSVDDLVSLFGRTDTEPTKVEAARAIAAICRVLHSNAAAELLPRYGDSDSESRSAFYARHDVGAPLAFLVTQEKWQILRSEAWFVLALMSRSVDGSRVIAAVLQQENVSAQLTETITGQKNSAQVTEVDEATDESTTALSAVEGLGLQPQQADPKQKERIAAIERENALVMCTELLRNWNDDFKPLSRGFLEGLLKDGTEMIVAQRSKESAAA</sequence>
<dbReference type="Gene3D" id="1.25.10.10">
    <property type="entry name" value="Leucine-rich Repeat Variant"/>
    <property type="match status" value="2"/>
</dbReference>
<dbReference type="InterPro" id="IPR016024">
    <property type="entry name" value="ARM-type_fold"/>
</dbReference>
<evidence type="ECO:0000313" key="1">
    <source>
        <dbReference type="EMBL" id="OAA79115.1"/>
    </source>
</evidence>
<dbReference type="GO" id="GO:0005085">
    <property type="term" value="F:guanyl-nucleotide exchange factor activity"/>
    <property type="evidence" value="ECO:0007669"/>
    <property type="project" value="InterPro"/>
</dbReference>
<accession>A0A162IWJ2</accession>
<dbReference type="SUPFAM" id="SSF48371">
    <property type="entry name" value="ARM repeat"/>
    <property type="match status" value="1"/>
</dbReference>
<dbReference type="Proteomes" id="UP000076881">
    <property type="component" value="Unassembled WGS sequence"/>
</dbReference>
<comment type="caution">
    <text evidence="1">The sequence shown here is derived from an EMBL/GenBank/DDBJ whole genome shotgun (WGS) entry which is preliminary data.</text>
</comment>
<evidence type="ECO:0000313" key="2">
    <source>
        <dbReference type="Proteomes" id="UP000076881"/>
    </source>
</evidence>
<name>A0A162IWJ2_CORDF</name>
<organism evidence="1 2">
    <name type="scientific">Akanthomyces lecanii RCEF 1005</name>
    <dbReference type="NCBI Taxonomy" id="1081108"/>
    <lineage>
        <taxon>Eukaryota</taxon>
        <taxon>Fungi</taxon>
        <taxon>Dikarya</taxon>
        <taxon>Ascomycota</taxon>
        <taxon>Pezizomycotina</taxon>
        <taxon>Sordariomycetes</taxon>
        <taxon>Hypocreomycetidae</taxon>
        <taxon>Hypocreales</taxon>
        <taxon>Cordycipitaceae</taxon>
        <taxon>Akanthomyces</taxon>
        <taxon>Cordyceps confragosa</taxon>
    </lineage>
</organism>
<dbReference type="STRING" id="1081108.A0A162IWJ2"/>
<proteinExistence type="predicted"/>
<dbReference type="EMBL" id="AZHF01000002">
    <property type="protein sequence ID" value="OAA79115.1"/>
    <property type="molecule type" value="Genomic_DNA"/>
</dbReference>
<dbReference type="InterPro" id="IPR011989">
    <property type="entry name" value="ARM-like"/>
</dbReference>